<dbReference type="Gene3D" id="3.30.479.10">
    <property type="entry name" value="6-pyruvoyl tetrahydropterin synthase/QueD"/>
    <property type="match status" value="1"/>
</dbReference>
<dbReference type="Pfam" id="PF01242">
    <property type="entry name" value="PTPS"/>
    <property type="match status" value="1"/>
</dbReference>
<dbReference type="RefSeq" id="WP_012793607.1">
    <property type="nucleotide sequence ID" value="NC_013132.1"/>
</dbReference>
<gene>
    <name evidence="11" type="ordered locus">Cpin_6030</name>
</gene>
<comment type="similarity">
    <text evidence="3">Belongs to the PTPS family. QueD subfamily.</text>
</comment>
<comment type="pathway">
    <text evidence="2">Purine metabolism; 7-cyano-7-deazaguanine biosynthesis.</text>
</comment>
<name>A0A979GT07_CHIPD</name>
<dbReference type="InterPro" id="IPR007115">
    <property type="entry name" value="6-PTP_synth/QueD"/>
</dbReference>
<evidence type="ECO:0000313" key="12">
    <source>
        <dbReference type="Proteomes" id="UP000002215"/>
    </source>
</evidence>
<keyword evidence="7" id="KW-0862">Zinc</keyword>
<dbReference type="GO" id="GO:0046872">
    <property type="term" value="F:metal ion binding"/>
    <property type="evidence" value="ECO:0007669"/>
    <property type="project" value="UniProtKB-KW"/>
</dbReference>
<dbReference type="EC" id="4.1.2.50" evidence="4"/>
<comment type="cofactor">
    <cofactor evidence="1">
        <name>Zn(2+)</name>
        <dbReference type="ChEBI" id="CHEBI:29105"/>
    </cofactor>
</comment>
<sequence length="151" mass="17004">MKQIVRLTKIFRFEMAHALSGYKGLCRHIHGHSYQLEVTIKGQPDNTPGRSSEGMVLDFGDLKAIVQEEIIAPLDHALMLKEGSVLSLGGVDNELFARIVWTPWQPTCENMVLDFAGRIIAQLPDGVTLCRLKLYETHTSYAEWYASDNID</sequence>
<evidence type="ECO:0000256" key="2">
    <source>
        <dbReference type="ARBA" id="ARBA00005061"/>
    </source>
</evidence>
<dbReference type="SUPFAM" id="SSF55620">
    <property type="entry name" value="Tetrahydrobiopterin biosynthesis enzymes-like"/>
    <property type="match status" value="1"/>
</dbReference>
<dbReference type="Proteomes" id="UP000002215">
    <property type="component" value="Chromosome"/>
</dbReference>
<evidence type="ECO:0000256" key="3">
    <source>
        <dbReference type="ARBA" id="ARBA00008900"/>
    </source>
</evidence>
<keyword evidence="8" id="KW-0456">Lyase</keyword>
<evidence type="ECO:0000256" key="7">
    <source>
        <dbReference type="ARBA" id="ARBA00022833"/>
    </source>
</evidence>
<evidence type="ECO:0000256" key="9">
    <source>
        <dbReference type="ARBA" id="ARBA00031449"/>
    </source>
</evidence>
<dbReference type="KEGG" id="cpi:Cpin_6030"/>
<evidence type="ECO:0000256" key="6">
    <source>
        <dbReference type="ARBA" id="ARBA00022723"/>
    </source>
</evidence>
<evidence type="ECO:0000256" key="1">
    <source>
        <dbReference type="ARBA" id="ARBA00001947"/>
    </source>
</evidence>
<evidence type="ECO:0000256" key="10">
    <source>
        <dbReference type="ARBA" id="ARBA00048807"/>
    </source>
</evidence>
<organism evidence="11 12">
    <name type="scientific">Chitinophaga pinensis (strain ATCC 43595 / DSM 2588 / LMG 13176 / NBRC 15968 / NCIMB 11800 / UQM 2034)</name>
    <dbReference type="NCBI Taxonomy" id="485918"/>
    <lineage>
        <taxon>Bacteria</taxon>
        <taxon>Pseudomonadati</taxon>
        <taxon>Bacteroidota</taxon>
        <taxon>Chitinophagia</taxon>
        <taxon>Chitinophagales</taxon>
        <taxon>Chitinophagaceae</taxon>
        <taxon>Chitinophaga</taxon>
    </lineage>
</organism>
<dbReference type="PANTHER" id="PTHR12589">
    <property type="entry name" value="PYRUVOYL TETRAHYDROBIOPTERIN SYNTHASE"/>
    <property type="match status" value="1"/>
</dbReference>
<protein>
    <recommendedName>
        <fullName evidence="5">6-carboxy-5,6,7,8-tetrahydropterin synthase</fullName>
        <ecNumber evidence="4">4.1.2.50</ecNumber>
    </recommendedName>
    <alternativeName>
        <fullName evidence="9">Queuosine biosynthesis protein QueD</fullName>
    </alternativeName>
</protein>
<accession>A0A979GT07</accession>
<dbReference type="InterPro" id="IPR038418">
    <property type="entry name" value="6-PTP_synth/QueD_sf"/>
</dbReference>
<reference evidence="11 12" key="2">
    <citation type="journal article" date="2010" name="Stand. Genomic Sci.">
        <title>Complete genome sequence of Chitinophaga pinensis type strain (UQM 2034).</title>
        <authorList>
            <person name="Glavina Del Rio T."/>
            <person name="Abt B."/>
            <person name="Spring S."/>
            <person name="Lapidus A."/>
            <person name="Nolan M."/>
            <person name="Tice H."/>
            <person name="Copeland A."/>
            <person name="Cheng J.F."/>
            <person name="Chen F."/>
            <person name="Bruce D."/>
            <person name="Goodwin L."/>
            <person name="Pitluck S."/>
            <person name="Ivanova N."/>
            <person name="Mavromatis K."/>
            <person name="Mikhailova N."/>
            <person name="Pati A."/>
            <person name="Chen A."/>
            <person name="Palaniappan K."/>
            <person name="Land M."/>
            <person name="Hauser L."/>
            <person name="Chang Y.J."/>
            <person name="Jeffries C.D."/>
            <person name="Chain P."/>
            <person name="Saunders E."/>
            <person name="Detter J.C."/>
            <person name="Brettin T."/>
            <person name="Rohde M."/>
            <person name="Goker M."/>
            <person name="Bristow J."/>
            <person name="Eisen J.A."/>
            <person name="Markowitz V."/>
            <person name="Hugenholtz P."/>
            <person name="Kyrpides N.C."/>
            <person name="Klenk H.P."/>
            <person name="Lucas S."/>
        </authorList>
    </citation>
    <scope>NUCLEOTIDE SEQUENCE [LARGE SCALE GENOMIC DNA]</scope>
    <source>
        <strain evidence="12">ATCC 43595 / DSM 2588 / LMG 13176 / NBRC 15968 / NCIMB 11800 / UQM 2034</strain>
    </source>
</reference>
<proteinExistence type="inferred from homology"/>
<reference evidence="12" key="1">
    <citation type="submission" date="2009-08" db="EMBL/GenBank/DDBJ databases">
        <title>The complete genome of Chitinophaga pinensis DSM 2588.</title>
        <authorList>
            <consortium name="US DOE Joint Genome Institute (JGI-PGF)"/>
            <person name="Lucas S."/>
            <person name="Copeland A."/>
            <person name="Lapidus A."/>
            <person name="Glavina del Rio T."/>
            <person name="Dalin E."/>
            <person name="Tice H."/>
            <person name="Bruce D."/>
            <person name="Goodwin L."/>
            <person name="Pitluck S."/>
            <person name="Kyrpides N."/>
            <person name="Mavromatis K."/>
            <person name="Ivanova N."/>
            <person name="Mikhailova N."/>
            <person name="Sims D."/>
            <person name="Meinche L."/>
            <person name="Brettin T."/>
            <person name="Detter J.C."/>
            <person name="Han C."/>
            <person name="Larimer F."/>
            <person name="Land M."/>
            <person name="Hauser L."/>
            <person name="Markowitz V."/>
            <person name="Cheng J.-F."/>
            <person name="Hugenholtz P."/>
            <person name="Woyke T."/>
            <person name="Wu D."/>
            <person name="Spring S."/>
            <person name="Klenk H.-P."/>
            <person name="Eisen J.A."/>
        </authorList>
    </citation>
    <scope>NUCLEOTIDE SEQUENCE [LARGE SCALE GENOMIC DNA]</scope>
    <source>
        <strain evidence="12">ATCC 43595 / DSM 2588 / LMG 13176 / NBRC 15968 / NCIMB 11800 / UQM 2034</strain>
    </source>
</reference>
<comment type="catalytic activity">
    <reaction evidence="10">
        <text>7,8-dihydroneopterin 3'-triphosphate + H2O = 6-carboxy-5,6,7,8-tetrahydropterin + triphosphate + acetaldehyde + 2 H(+)</text>
        <dbReference type="Rhea" id="RHEA:27966"/>
        <dbReference type="ChEBI" id="CHEBI:15343"/>
        <dbReference type="ChEBI" id="CHEBI:15377"/>
        <dbReference type="ChEBI" id="CHEBI:15378"/>
        <dbReference type="ChEBI" id="CHEBI:18036"/>
        <dbReference type="ChEBI" id="CHEBI:58462"/>
        <dbReference type="ChEBI" id="CHEBI:61032"/>
        <dbReference type="EC" id="4.1.2.50"/>
    </reaction>
</comment>
<evidence type="ECO:0000256" key="8">
    <source>
        <dbReference type="ARBA" id="ARBA00023239"/>
    </source>
</evidence>
<dbReference type="GO" id="GO:0070497">
    <property type="term" value="F:6-carboxytetrahydropterin synthase activity"/>
    <property type="evidence" value="ECO:0007669"/>
    <property type="project" value="UniProtKB-EC"/>
</dbReference>
<evidence type="ECO:0000313" key="11">
    <source>
        <dbReference type="EMBL" id="ACU63442.1"/>
    </source>
</evidence>
<dbReference type="AlphaFoldDB" id="A0A979GT07"/>
<dbReference type="PANTHER" id="PTHR12589:SF7">
    <property type="entry name" value="6-PYRUVOYL TETRAHYDROBIOPTERIN SYNTHASE"/>
    <property type="match status" value="1"/>
</dbReference>
<evidence type="ECO:0000256" key="5">
    <source>
        <dbReference type="ARBA" id="ARBA00018141"/>
    </source>
</evidence>
<dbReference type="EMBL" id="CP001699">
    <property type="protein sequence ID" value="ACU63442.1"/>
    <property type="molecule type" value="Genomic_DNA"/>
</dbReference>
<keyword evidence="6" id="KW-0479">Metal-binding</keyword>
<evidence type="ECO:0000256" key="4">
    <source>
        <dbReference type="ARBA" id="ARBA00012982"/>
    </source>
</evidence>